<organism evidence="2 3">
    <name type="scientific">Streptomyces marianii</name>
    <dbReference type="NCBI Taxonomy" id="1817406"/>
    <lineage>
        <taxon>Bacteria</taxon>
        <taxon>Bacillati</taxon>
        <taxon>Actinomycetota</taxon>
        <taxon>Actinomycetes</taxon>
        <taxon>Kitasatosporales</taxon>
        <taxon>Streptomycetaceae</taxon>
        <taxon>Streptomyces</taxon>
    </lineage>
</organism>
<protein>
    <submittedName>
        <fullName evidence="2">Uncharacterized protein</fullName>
    </submittedName>
</protein>
<dbReference type="Proteomes" id="UP000305921">
    <property type="component" value="Unassembled WGS sequence"/>
</dbReference>
<proteinExistence type="predicted"/>
<dbReference type="EMBL" id="VAWE01000007">
    <property type="protein sequence ID" value="TLQ38603.1"/>
    <property type="molecule type" value="Genomic_DNA"/>
</dbReference>
<feature type="region of interest" description="Disordered" evidence="1">
    <location>
        <begin position="136"/>
        <end position="222"/>
    </location>
</feature>
<comment type="caution">
    <text evidence="2">The sequence shown here is derived from an EMBL/GenBank/DDBJ whole genome shotgun (WGS) entry which is preliminary data.</text>
</comment>
<dbReference type="AlphaFoldDB" id="A0A5R9DVB0"/>
<evidence type="ECO:0000313" key="2">
    <source>
        <dbReference type="EMBL" id="TLQ38603.1"/>
    </source>
</evidence>
<sequence>MRKRTSRPPRFVAIDNGAVDTLRSMTAKGLLSTLLRAKDGDEVTVEALSKTHDEGRESLAKAMRVLVDHAFVVKFKVQRRRSEVVELADGKRETKRGGSWYTTFSVDSIAFTADDVAVMLDDVLAGGNVKAVRVEPEHLDPRATPERPTTGKPYVGPTCDETGKPQVGPTYGKPTVGQPTTGRAAAKKIKTGGEEDSLSGSRDSGDTPEAGREREAAAPDPVGADVVVDAYAQALGRPLVNGSRERLRGQAVQLLAAGYPVAWLAARAAEMPANGWRDLVQHAETCRVPIPGQAGPADAAAPGGEGAGTPEQVAALRARIAARGSGL</sequence>
<dbReference type="RefSeq" id="WP_138058553.1">
    <property type="nucleotide sequence ID" value="NZ_VAWE01000007.1"/>
</dbReference>
<reference evidence="2 3" key="1">
    <citation type="submission" date="2019-05" db="EMBL/GenBank/DDBJ databases">
        <title>Streptomyces marianii sp. nov., a novel marine actinomycete from southern coast of India.</title>
        <authorList>
            <person name="Iniyan A.M."/>
            <person name="Wink J."/>
            <person name="Ramprasad E."/>
            <person name="Ramana C.V."/>
            <person name="Bunk B."/>
            <person name="Sproer C."/>
            <person name="Joseph F.-J.R.S."/>
            <person name="Vincent S.G.P."/>
        </authorList>
    </citation>
    <scope>NUCLEOTIDE SEQUENCE [LARGE SCALE GENOMIC DNA]</scope>
    <source>
        <strain evidence="2 3">ICN19</strain>
    </source>
</reference>
<name>A0A5R9DVB0_9ACTN</name>
<evidence type="ECO:0000313" key="3">
    <source>
        <dbReference type="Proteomes" id="UP000305921"/>
    </source>
</evidence>
<feature type="compositionally biased region" description="Basic and acidic residues" evidence="1">
    <location>
        <begin position="136"/>
        <end position="145"/>
    </location>
</feature>
<evidence type="ECO:0000256" key="1">
    <source>
        <dbReference type="SAM" id="MobiDB-lite"/>
    </source>
</evidence>
<accession>A0A5R9DVB0</accession>
<dbReference type="OrthoDB" id="3349669at2"/>
<gene>
    <name evidence="2" type="ORF">FEF34_40905</name>
</gene>
<feature type="compositionally biased region" description="Basic and acidic residues" evidence="1">
    <location>
        <begin position="203"/>
        <end position="217"/>
    </location>
</feature>
<keyword evidence="3" id="KW-1185">Reference proteome</keyword>